<evidence type="ECO:0000256" key="4">
    <source>
        <dbReference type="ARBA" id="ARBA00023284"/>
    </source>
</evidence>
<evidence type="ECO:0000256" key="3">
    <source>
        <dbReference type="ARBA" id="ARBA00023157"/>
    </source>
</evidence>
<dbReference type="PANTHER" id="PTHR18929:SF210">
    <property type="entry name" value="PROTEIN DISULFIDE-ISOMERASE A4"/>
    <property type="match status" value="1"/>
</dbReference>
<dbReference type="GO" id="GO:0034976">
    <property type="term" value="P:response to endoplasmic reticulum stress"/>
    <property type="evidence" value="ECO:0007669"/>
    <property type="project" value="TreeGrafter"/>
</dbReference>
<comment type="caution">
    <text evidence="7">The sequence shown here is derived from an EMBL/GenBank/DDBJ whole genome shotgun (WGS) entry which is preliminary data.</text>
</comment>
<keyword evidence="4" id="KW-0676">Redox-active center</keyword>
<sequence>MVYIKVLLYSVVCVCVYGGIQESPPTITIDPHGAADEGVGVLEGNIEVVTESDVLVLTRDNFKHVLSKHQVVLVHFYAPQCGQCEKLAPEFSKAATELKTEERRGGQLGKVDVSKEPQLAKEYLVSVYPTVKLFIHAKPVLLYDGVWTKQGLVDFMRTHSDPNYTPDASSVLELTDTNFTSTIQSRTLILVDFYAPWCKHCQALDPEIEGAAKILTSEGISIAKLDATIHTHTAELYNIQGYPTLMVFRNGRQFEYQGKRDKAGILSYMRRQAVLPSQEIKSLKEFQNAASKSEANVVGFFSDKNDDMFGEFINACEELRDKLGFFHTFNSTIGNQLQLKVNSLTLLMPKIYHSIYEDNKFIYTKTTGTYQQMASWVSQRSIPLVGERTKNNKAFKYNNNNNNNNNRFLVVVYFDVNFSHPFIKDTQYIRHKVLPVADKYRDVTFALCDEDRFADELERVGLDDSGENVNVGAYYRTLKYAMEPSDEFSSDILEEFVKNLKDGKIKPHIKSQPKPKNQQTGFIKILVGSTLESEIQESQSDILIQFHSSRHGTEHTHTRTFQTLARQLSKTHGDALTVAKFDASENDYPAEKFDVRKSPTFYFLRSREKDNPVLYTGNGSLESLKDFVKQESSVIETEDFYLSERMREEL</sequence>
<dbReference type="EMBL" id="JAWZYT010000625">
    <property type="protein sequence ID" value="KAK4321019.1"/>
    <property type="molecule type" value="Genomic_DNA"/>
</dbReference>
<feature type="domain" description="Thioredoxin" evidence="6">
    <location>
        <begin position="24"/>
        <end position="180"/>
    </location>
</feature>
<dbReference type="Pfam" id="PF00085">
    <property type="entry name" value="Thioredoxin"/>
    <property type="match status" value="3"/>
</dbReference>
<dbReference type="PANTHER" id="PTHR18929">
    <property type="entry name" value="PROTEIN DISULFIDE ISOMERASE"/>
    <property type="match status" value="1"/>
</dbReference>
<evidence type="ECO:0000313" key="7">
    <source>
        <dbReference type="EMBL" id="KAK4321019.1"/>
    </source>
</evidence>
<evidence type="ECO:0000256" key="5">
    <source>
        <dbReference type="SAM" id="SignalP"/>
    </source>
</evidence>
<evidence type="ECO:0000259" key="6">
    <source>
        <dbReference type="PROSITE" id="PS51352"/>
    </source>
</evidence>
<dbReference type="AlphaFoldDB" id="A0AAE1UJY1"/>
<protein>
    <recommendedName>
        <fullName evidence="6">Thioredoxin domain-containing protein</fullName>
    </recommendedName>
</protein>
<keyword evidence="3" id="KW-1015">Disulfide bond</keyword>
<reference evidence="7" key="1">
    <citation type="submission" date="2023-11" db="EMBL/GenBank/DDBJ databases">
        <title>Genome assemblies of two species of porcelain crab, Petrolisthes cinctipes and Petrolisthes manimaculis (Anomura: Porcellanidae).</title>
        <authorList>
            <person name="Angst P."/>
        </authorList>
    </citation>
    <scope>NUCLEOTIDE SEQUENCE</scope>
    <source>
        <strain evidence="7">PB745_02</strain>
        <tissue evidence="7">Gill</tissue>
    </source>
</reference>
<dbReference type="SUPFAM" id="SSF52833">
    <property type="entry name" value="Thioredoxin-like"/>
    <property type="match status" value="5"/>
</dbReference>
<dbReference type="GO" id="GO:0005783">
    <property type="term" value="C:endoplasmic reticulum"/>
    <property type="evidence" value="ECO:0007669"/>
    <property type="project" value="TreeGrafter"/>
</dbReference>
<dbReference type="FunFam" id="3.40.30.10:FF:000107">
    <property type="entry name" value="Protein disulfide-isomerase 5-2"/>
    <property type="match status" value="1"/>
</dbReference>
<evidence type="ECO:0000313" key="8">
    <source>
        <dbReference type="Proteomes" id="UP001292094"/>
    </source>
</evidence>
<evidence type="ECO:0000256" key="1">
    <source>
        <dbReference type="ARBA" id="ARBA00006347"/>
    </source>
</evidence>
<organism evidence="7 8">
    <name type="scientific">Petrolisthes manimaculis</name>
    <dbReference type="NCBI Taxonomy" id="1843537"/>
    <lineage>
        <taxon>Eukaryota</taxon>
        <taxon>Metazoa</taxon>
        <taxon>Ecdysozoa</taxon>
        <taxon>Arthropoda</taxon>
        <taxon>Crustacea</taxon>
        <taxon>Multicrustacea</taxon>
        <taxon>Malacostraca</taxon>
        <taxon>Eumalacostraca</taxon>
        <taxon>Eucarida</taxon>
        <taxon>Decapoda</taxon>
        <taxon>Pleocyemata</taxon>
        <taxon>Anomura</taxon>
        <taxon>Galatheoidea</taxon>
        <taxon>Porcellanidae</taxon>
        <taxon>Petrolisthes</taxon>
    </lineage>
</organism>
<feature type="chain" id="PRO_5042071755" description="Thioredoxin domain-containing protein" evidence="5">
    <location>
        <begin position="23"/>
        <end position="650"/>
    </location>
</feature>
<gene>
    <name evidence="7" type="ORF">Pmani_008127</name>
</gene>
<feature type="domain" description="Thioredoxin" evidence="6">
    <location>
        <begin position="189"/>
        <end position="292"/>
    </location>
</feature>
<dbReference type="Proteomes" id="UP001292094">
    <property type="component" value="Unassembled WGS sequence"/>
</dbReference>
<name>A0AAE1UJY1_9EUCA</name>
<dbReference type="GO" id="GO:0003756">
    <property type="term" value="F:protein disulfide isomerase activity"/>
    <property type="evidence" value="ECO:0007669"/>
    <property type="project" value="TreeGrafter"/>
</dbReference>
<dbReference type="Gene3D" id="3.40.30.10">
    <property type="entry name" value="Glutaredoxin"/>
    <property type="match status" value="5"/>
</dbReference>
<dbReference type="CDD" id="cd02961">
    <property type="entry name" value="PDI_a_family"/>
    <property type="match status" value="2"/>
</dbReference>
<keyword evidence="8" id="KW-1185">Reference proteome</keyword>
<dbReference type="InterPro" id="IPR013766">
    <property type="entry name" value="Thioredoxin_domain"/>
</dbReference>
<evidence type="ECO:0000256" key="2">
    <source>
        <dbReference type="ARBA" id="ARBA00022729"/>
    </source>
</evidence>
<dbReference type="PROSITE" id="PS51352">
    <property type="entry name" value="THIOREDOXIN_2"/>
    <property type="match status" value="2"/>
</dbReference>
<dbReference type="Pfam" id="PF13848">
    <property type="entry name" value="Thioredoxin_6"/>
    <property type="match status" value="1"/>
</dbReference>
<dbReference type="GO" id="GO:0006457">
    <property type="term" value="P:protein folding"/>
    <property type="evidence" value="ECO:0007669"/>
    <property type="project" value="TreeGrafter"/>
</dbReference>
<comment type="similarity">
    <text evidence="1">Belongs to the protein disulfide isomerase family.</text>
</comment>
<proteinExistence type="inferred from homology"/>
<dbReference type="PRINTS" id="PR00312">
    <property type="entry name" value="CALSEQUESTRN"/>
</dbReference>
<dbReference type="GO" id="GO:0009986">
    <property type="term" value="C:cell surface"/>
    <property type="evidence" value="ECO:0007669"/>
    <property type="project" value="TreeGrafter"/>
</dbReference>
<dbReference type="InterPro" id="IPR036249">
    <property type="entry name" value="Thioredoxin-like_sf"/>
</dbReference>
<keyword evidence="2 5" id="KW-0732">Signal</keyword>
<feature type="signal peptide" evidence="5">
    <location>
        <begin position="1"/>
        <end position="22"/>
    </location>
</feature>
<accession>A0AAE1UJY1</accession>